<comment type="caution">
    <text evidence="3">The sequence shown here is derived from an EMBL/GenBank/DDBJ whole genome shotgun (WGS) entry which is preliminary data.</text>
</comment>
<organism evidence="3 4">
    <name type="scientific">Frankia nepalensis</name>
    <dbReference type="NCBI Taxonomy" id="1836974"/>
    <lineage>
        <taxon>Bacteria</taxon>
        <taxon>Bacillati</taxon>
        <taxon>Actinomycetota</taxon>
        <taxon>Actinomycetes</taxon>
        <taxon>Frankiales</taxon>
        <taxon>Frankiaceae</taxon>
        <taxon>Frankia</taxon>
    </lineage>
</organism>
<dbReference type="InterPro" id="IPR000468">
    <property type="entry name" value="Barstar"/>
</dbReference>
<dbReference type="Gene3D" id="3.30.370.10">
    <property type="entry name" value="Barstar-like"/>
    <property type="match status" value="1"/>
</dbReference>
<dbReference type="Proteomes" id="UP000604475">
    <property type="component" value="Unassembled WGS sequence"/>
</dbReference>
<gene>
    <name evidence="3" type="ORF">I7412_03460</name>
</gene>
<dbReference type="SUPFAM" id="SSF52038">
    <property type="entry name" value="Barstar-related"/>
    <property type="match status" value="1"/>
</dbReference>
<evidence type="ECO:0000256" key="1">
    <source>
        <dbReference type="ARBA" id="ARBA00006845"/>
    </source>
</evidence>
<proteinExistence type="inferred from homology"/>
<comment type="similarity">
    <text evidence="1">Belongs to the barstar family.</text>
</comment>
<evidence type="ECO:0000259" key="2">
    <source>
        <dbReference type="Pfam" id="PF01337"/>
    </source>
</evidence>
<name>A0A937ULP5_9ACTN</name>
<sequence>MTSELPMVVEEDFPLYVVADEESGGVLVAAEEVEGFFVDPGEEAPEVIFLRAHEVNMGRRRSEDAVLRIVNRRREKIGEYLIGRVVLGDVGKESSDGKISSVPYRFFGDRCEYPGAARIWRRWALAVAMEKGEWLQWPASHHGAWLHVVQNAWFASNHRAVRYGADDVVHLDGAQISTKPGFFCALGEAVNGPGGYFGSNLDAMADCISSSFREGSQMKIVWQDFRMSQESLGRAFVDSVMEVMREFKVDVAIC</sequence>
<dbReference type="Pfam" id="PF01337">
    <property type="entry name" value="Barstar"/>
    <property type="match status" value="1"/>
</dbReference>
<dbReference type="InterPro" id="IPR035905">
    <property type="entry name" value="Barstar-like_sf"/>
</dbReference>
<dbReference type="RefSeq" id="WP_202998768.1">
    <property type="nucleotide sequence ID" value="NZ_JADWYU010000142.1"/>
</dbReference>
<accession>A0A937ULP5</accession>
<reference evidence="3" key="1">
    <citation type="submission" date="2020-12" db="EMBL/GenBank/DDBJ databases">
        <title>Genomic characterization of non-nitrogen-fixing Frankia strains.</title>
        <authorList>
            <person name="Carlos-Shanley C."/>
            <person name="Guerra T."/>
            <person name="Hahn D."/>
        </authorList>
    </citation>
    <scope>NUCLEOTIDE SEQUENCE</scope>
    <source>
        <strain evidence="3">CN6</strain>
    </source>
</reference>
<dbReference type="AlphaFoldDB" id="A0A937ULP5"/>
<evidence type="ECO:0000313" key="4">
    <source>
        <dbReference type="Proteomes" id="UP000604475"/>
    </source>
</evidence>
<dbReference type="EMBL" id="JAEACQ010000123">
    <property type="protein sequence ID" value="MBL7626248.1"/>
    <property type="molecule type" value="Genomic_DNA"/>
</dbReference>
<keyword evidence="4" id="KW-1185">Reference proteome</keyword>
<evidence type="ECO:0000313" key="3">
    <source>
        <dbReference type="EMBL" id="MBL7626248.1"/>
    </source>
</evidence>
<feature type="domain" description="Barstar (barnase inhibitor)" evidence="2">
    <location>
        <begin position="168"/>
        <end position="248"/>
    </location>
</feature>
<protein>
    <submittedName>
        <fullName evidence="3">Barstar family protein</fullName>
    </submittedName>
</protein>